<proteinExistence type="predicted"/>
<protein>
    <submittedName>
        <fullName evidence="1">Uncharacterized protein</fullName>
    </submittedName>
</protein>
<sequence length="112" mass="12243">MCDFARILADADVLTSATDALDYLDEPHHFDAEHTLWAQLAHPQPPSTDDLHEARLLGRTNPRAIALRQQHQAAGATWDTFCVLLDELGRTGRPLRLVDSSTAAAPAPPQPV</sequence>
<evidence type="ECO:0000313" key="1">
    <source>
        <dbReference type="EMBL" id="OFJ54217.1"/>
    </source>
</evidence>
<comment type="caution">
    <text evidence="1">The sequence shown here is derived from an EMBL/GenBank/DDBJ whole genome shotgun (WGS) entry which is preliminary data.</text>
</comment>
<evidence type="ECO:0000313" key="2">
    <source>
        <dbReference type="Proteomes" id="UP000178953"/>
    </source>
</evidence>
<accession>A0A1E8Q6U2</accession>
<keyword evidence="2" id="KW-1185">Reference proteome</keyword>
<dbReference type="Proteomes" id="UP000178953">
    <property type="component" value="Unassembled WGS sequence"/>
</dbReference>
<name>A0A1E8Q6U2_9MYCO</name>
<organism evidence="1 2">
    <name type="scientific">Mycolicibacterium grossiae</name>
    <dbReference type="NCBI Taxonomy" id="1552759"/>
    <lineage>
        <taxon>Bacteria</taxon>
        <taxon>Bacillati</taxon>
        <taxon>Actinomycetota</taxon>
        <taxon>Actinomycetes</taxon>
        <taxon>Mycobacteriales</taxon>
        <taxon>Mycobacteriaceae</taxon>
        <taxon>Mycolicibacterium</taxon>
    </lineage>
</organism>
<dbReference type="EMBL" id="MCHX01000015">
    <property type="protein sequence ID" value="OFJ54217.1"/>
    <property type="molecule type" value="Genomic_DNA"/>
</dbReference>
<reference evidence="1 2" key="1">
    <citation type="submission" date="2016-09" db="EMBL/GenBank/DDBJ databases">
        <title>genome sequence of Mycobacterium sp. 739 SCH.</title>
        <authorList>
            <person name="Greninger A.L."/>
            <person name="Qin X."/>
            <person name="Jerome K."/>
            <person name="Vora S."/>
            <person name="Quinn K."/>
        </authorList>
    </citation>
    <scope>NUCLEOTIDE SEQUENCE [LARGE SCALE GENOMIC DNA]</scope>
    <source>
        <strain evidence="1 2">SCH</strain>
    </source>
</reference>
<gene>
    <name evidence="1" type="ORF">BEL07_08285</name>
</gene>
<dbReference type="AlphaFoldDB" id="A0A1E8Q6U2"/>